<dbReference type="InterPro" id="IPR016040">
    <property type="entry name" value="NAD(P)-bd_dom"/>
</dbReference>
<sequence>MKLTIFGASGRTGVHAVRRALAAGHEVTAVVRDTAALPADLWDGASRGPAAVQADVMDPAAIEGAVKGRDAVITAIGSREGRRPTTVCADSTRAILAAMRATGAERFLLTSAAGLHAGPGDDPLTRYVAKPLVLQRILRHAFADMRAAEDAVRASGLAWTIVRPPRLTDGAGKGRYRSAVDRNVRGGLSIARADLAVALIDLAADPDSAGHVVSVAG</sequence>
<dbReference type="InterPro" id="IPR051606">
    <property type="entry name" value="Polyketide_Oxido-like"/>
</dbReference>
<name>A0A5D0NKG7_9ACTN</name>
<evidence type="ECO:0000259" key="1">
    <source>
        <dbReference type="Pfam" id="PF13460"/>
    </source>
</evidence>
<dbReference type="STRING" id="1220554.GCA_001552135_00673"/>
<dbReference type="Gene3D" id="3.40.50.720">
    <property type="entry name" value="NAD(P)-binding Rossmann-like Domain"/>
    <property type="match status" value="1"/>
</dbReference>
<dbReference type="GO" id="GO:0042602">
    <property type="term" value="F:riboflavin reductase (NADPH) activity"/>
    <property type="evidence" value="ECO:0007669"/>
    <property type="project" value="TreeGrafter"/>
</dbReference>
<keyword evidence="3" id="KW-1185">Reference proteome</keyword>
<dbReference type="RefSeq" id="WP_067885145.1">
    <property type="nucleotide sequence ID" value="NZ_VSFG01000004.1"/>
</dbReference>
<dbReference type="SUPFAM" id="SSF51735">
    <property type="entry name" value="NAD(P)-binding Rossmann-fold domains"/>
    <property type="match status" value="1"/>
</dbReference>
<dbReference type="PANTHER" id="PTHR43355:SF2">
    <property type="entry name" value="FLAVIN REDUCTASE (NADPH)"/>
    <property type="match status" value="1"/>
</dbReference>
<protein>
    <submittedName>
        <fullName evidence="2">NAD(P)H-binding protein</fullName>
    </submittedName>
</protein>
<dbReference type="AlphaFoldDB" id="A0A5D0NKG7"/>
<dbReference type="PANTHER" id="PTHR43355">
    <property type="entry name" value="FLAVIN REDUCTASE (NADPH)"/>
    <property type="match status" value="1"/>
</dbReference>
<gene>
    <name evidence="2" type="ORF">FXF69_20995</name>
</gene>
<reference evidence="2 3" key="1">
    <citation type="submission" date="2019-08" db="EMBL/GenBank/DDBJ databases">
        <title>Actinomadura sp. nov. CYP1-5 isolated from mountain soil.</title>
        <authorList>
            <person name="Songsumanus A."/>
            <person name="Kuncharoen N."/>
            <person name="Kudo T."/>
            <person name="Yuki M."/>
            <person name="Igarashi Y."/>
            <person name="Tanasupawat S."/>
        </authorList>
    </citation>
    <scope>NUCLEOTIDE SEQUENCE [LARGE SCALE GENOMIC DNA]</scope>
    <source>
        <strain evidence="2 3">JCM 14158</strain>
    </source>
</reference>
<dbReference type="Proteomes" id="UP000323380">
    <property type="component" value="Unassembled WGS sequence"/>
</dbReference>
<proteinExistence type="predicted"/>
<feature type="domain" description="NAD(P)-binding" evidence="1">
    <location>
        <begin position="7"/>
        <end position="206"/>
    </location>
</feature>
<organism evidence="2 3">
    <name type="scientific">Actinomadura chibensis</name>
    <dbReference type="NCBI Taxonomy" id="392828"/>
    <lineage>
        <taxon>Bacteria</taxon>
        <taxon>Bacillati</taxon>
        <taxon>Actinomycetota</taxon>
        <taxon>Actinomycetes</taxon>
        <taxon>Streptosporangiales</taxon>
        <taxon>Thermomonosporaceae</taxon>
        <taxon>Actinomadura</taxon>
    </lineage>
</organism>
<evidence type="ECO:0000313" key="3">
    <source>
        <dbReference type="Proteomes" id="UP000323380"/>
    </source>
</evidence>
<dbReference type="GO" id="GO:0004074">
    <property type="term" value="F:biliverdin reductase [NAD(P)H] activity"/>
    <property type="evidence" value="ECO:0007669"/>
    <property type="project" value="TreeGrafter"/>
</dbReference>
<dbReference type="InterPro" id="IPR036291">
    <property type="entry name" value="NAD(P)-bd_dom_sf"/>
</dbReference>
<comment type="caution">
    <text evidence="2">The sequence shown here is derived from an EMBL/GenBank/DDBJ whole genome shotgun (WGS) entry which is preliminary data.</text>
</comment>
<dbReference type="EMBL" id="VSFG01000004">
    <property type="protein sequence ID" value="TYB44634.1"/>
    <property type="molecule type" value="Genomic_DNA"/>
</dbReference>
<dbReference type="Pfam" id="PF13460">
    <property type="entry name" value="NAD_binding_10"/>
    <property type="match status" value="1"/>
</dbReference>
<accession>A0A5D0NKG7</accession>
<evidence type="ECO:0000313" key="2">
    <source>
        <dbReference type="EMBL" id="TYB44634.1"/>
    </source>
</evidence>